<dbReference type="Proteomes" id="UP000824469">
    <property type="component" value="Unassembled WGS sequence"/>
</dbReference>
<proteinExistence type="predicted"/>
<protein>
    <submittedName>
        <fullName evidence="2">Uncharacterized protein</fullName>
    </submittedName>
</protein>
<comment type="caution">
    <text evidence="2">The sequence shown here is derived from an EMBL/GenBank/DDBJ whole genome shotgun (WGS) entry which is preliminary data.</text>
</comment>
<dbReference type="EMBL" id="JAHRHJ020003813">
    <property type="protein sequence ID" value="KAH9287949.1"/>
    <property type="molecule type" value="Genomic_DNA"/>
</dbReference>
<name>A0AA38EZ17_TAXCH</name>
<feature type="non-terminal residue" evidence="2">
    <location>
        <position position="79"/>
    </location>
</feature>
<gene>
    <name evidence="2" type="ORF">KI387_032066</name>
</gene>
<dbReference type="AlphaFoldDB" id="A0AA38EZ17"/>
<reference evidence="2 3" key="1">
    <citation type="journal article" date="2021" name="Nat. Plants">
        <title>The Taxus genome provides insights into paclitaxel biosynthesis.</title>
        <authorList>
            <person name="Xiong X."/>
            <person name="Gou J."/>
            <person name="Liao Q."/>
            <person name="Li Y."/>
            <person name="Zhou Q."/>
            <person name="Bi G."/>
            <person name="Li C."/>
            <person name="Du R."/>
            <person name="Wang X."/>
            <person name="Sun T."/>
            <person name="Guo L."/>
            <person name="Liang H."/>
            <person name="Lu P."/>
            <person name="Wu Y."/>
            <person name="Zhang Z."/>
            <person name="Ro D.K."/>
            <person name="Shang Y."/>
            <person name="Huang S."/>
            <person name="Yan J."/>
        </authorList>
    </citation>
    <scope>NUCLEOTIDE SEQUENCE [LARGE SCALE GENOMIC DNA]</scope>
    <source>
        <strain evidence="2">Ta-2019</strain>
    </source>
</reference>
<evidence type="ECO:0000313" key="2">
    <source>
        <dbReference type="EMBL" id="KAH9287949.1"/>
    </source>
</evidence>
<evidence type="ECO:0000256" key="1">
    <source>
        <dbReference type="SAM" id="Coils"/>
    </source>
</evidence>
<keyword evidence="3" id="KW-1185">Reference proteome</keyword>
<evidence type="ECO:0000313" key="3">
    <source>
        <dbReference type="Proteomes" id="UP000824469"/>
    </source>
</evidence>
<keyword evidence="1" id="KW-0175">Coiled coil</keyword>
<organism evidence="2 3">
    <name type="scientific">Taxus chinensis</name>
    <name type="common">Chinese yew</name>
    <name type="synonym">Taxus wallichiana var. chinensis</name>
    <dbReference type="NCBI Taxonomy" id="29808"/>
    <lineage>
        <taxon>Eukaryota</taxon>
        <taxon>Viridiplantae</taxon>
        <taxon>Streptophyta</taxon>
        <taxon>Embryophyta</taxon>
        <taxon>Tracheophyta</taxon>
        <taxon>Spermatophyta</taxon>
        <taxon>Pinopsida</taxon>
        <taxon>Pinidae</taxon>
        <taxon>Conifers II</taxon>
        <taxon>Cupressales</taxon>
        <taxon>Taxaceae</taxon>
        <taxon>Taxus</taxon>
    </lineage>
</organism>
<feature type="coiled-coil region" evidence="1">
    <location>
        <begin position="28"/>
        <end position="55"/>
    </location>
</feature>
<accession>A0AA38EZ17</accession>
<sequence length="79" mass="8997">IPIAANPLEVEFPYINENLEDLTDVETKEEARERESRVEVEIRAQIEEIERLQAEVEVRAAAKFVAIEWLEAKGMNGTG</sequence>
<feature type="non-terminal residue" evidence="2">
    <location>
        <position position="1"/>
    </location>
</feature>